<reference evidence="1" key="1">
    <citation type="journal article" date="2015" name="Nature">
        <title>Complex archaea that bridge the gap between prokaryotes and eukaryotes.</title>
        <authorList>
            <person name="Spang A."/>
            <person name="Saw J.H."/>
            <person name="Jorgensen S.L."/>
            <person name="Zaremba-Niedzwiedzka K."/>
            <person name="Martijn J."/>
            <person name="Lind A.E."/>
            <person name="van Eijk R."/>
            <person name="Schleper C."/>
            <person name="Guy L."/>
            <person name="Ettema T.J."/>
        </authorList>
    </citation>
    <scope>NUCLEOTIDE SEQUENCE</scope>
</reference>
<dbReference type="EMBL" id="LAZR01003377">
    <property type="protein sequence ID" value="KKN18988.1"/>
    <property type="molecule type" value="Genomic_DNA"/>
</dbReference>
<gene>
    <name evidence="1" type="ORF">LCGC14_0950370</name>
</gene>
<evidence type="ECO:0000313" key="1">
    <source>
        <dbReference type="EMBL" id="KKN18988.1"/>
    </source>
</evidence>
<sequence>MKEEIFCLASDGMNNLRIENIKTRELITEIDFGKADQEYRNERLRALNKRYPANDYLWVFTP</sequence>
<proteinExistence type="predicted"/>
<protein>
    <submittedName>
        <fullName evidence="1">Uncharacterized protein</fullName>
    </submittedName>
</protein>
<dbReference type="AlphaFoldDB" id="A0A0F9RNY8"/>
<name>A0A0F9RNY8_9ZZZZ</name>
<accession>A0A0F9RNY8</accession>
<organism evidence="1">
    <name type="scientific">marine sediment metagenome</name>
    <dbReference type="NCBI Taxonomy" id="412755"/>
    <lineage>
        <taxon>unclassified sequences</taxon>
        <taxon>metagenomes</taxon>
        <taxon>ecological metagenomes</taxon>
    </lineage>
</organism>
<comment type="caution">
    <text evidence="1">The sequence shown here is derived from an EMBL/GenBank/DDBJ whole genome shotgun (WGS) entry which is preliminary data.</text>
</comment>